<dbReference type="InterPro" id="IPR050097">
    <property type="entry name" value="Ferredoxin-NADP_redctase_2"/>
</dbReference>
<dbReference type="SUPFAM" id="SSF51905">
    <property type="entry name" value="FAD/NAD(P)-binding domain"/>
    <property type="match status" value="1"/>
</dbReference>
<accession>A0A9X3WPK1</accession>
<evidence type="ECO:0000256" key="4">
    <source>
        <dbReference type="ARBA" id="ARBA00022827"/>
    </source>
</evidence>
<dbReference type="PRINTS" id="PR00469">
    <property type="entry name" value="PNDRDTASEII"/>
</dbReference>
<dbReference type="AlphaFoldDB" id="A0A9X3WPK1"/>
<evidence type="ECO:0000313" key="10">
    <source>
        <dbReference type="Proteomes" id="UP001145072"/>
    </source>
</evidence>
<reference evidence="9" key="1">
    <citation type="submission" date="2022-06" db="EMBL/GenBank/DDBJ databases">
        <title>Aquibacillus sp. a new bacterium isolated from soil saline samples.</title>
        <authorList>
            <person name="Galisteo C."/>
            <person name="De La Haba R."/>
            <person name="Sanchez-Porro C."/>
            <person name="Ventosa A."/>
        </authorList>
    </citation>
    <scope>NUCLEOTIDE SEQUENCE</scope>
    <source>
        <strain evidence="9">JCM 12387</strain>
    </source>
</reference>
<dbReference type="GO" id="GO:0016668">
    <property type="term" value="F:oxidoreductase activity, acting on a sulfur group of donors, NAD(P) as acceptor"/>
    <property type="evidence" value="ECO:0007669"/>
    <property type="project" value="UniProtKB-ARBA"/>
</dbReference>
<dbReference type="PRINTS" id="PR00368">
    <property type="entry name" value="FADPNR"/>
</dbReference>
<dbReference type="RefSeq" id="WP_259871762.1">
    <property type="nucleotide sequence ID" value="NZ_JAMQJZ010000009.1"/>
</dbReference>
<evidence type="ECO:0000256" key="7">
    <source>
        <dbReference type="ARBA" id="ARBA00023284"/>
    </source>
</evidence>
<evidence type="ECO:0000259" key="8">
    <source>
        <dbReference type="Pfam" id="PF07992"/>
    </source>
</evidence>
<dbReference type="PANTHER" id="PTHR48105">
    <property type="entry name" value="THIOREDOXIN REDUCTASE 1-RELATED-RELATED"/>
    <property type="match status" value="1"/>
</dbReference>
<dbReference type="InterPro" id="IPR008255">
    <property type="entry name" value="Pyr_nucl-diS_OxRdtase_2_AS"/>
</dbReference>
<dbReference type="EMBL" id="JAMQJZ010000009">
    <property type="protein sequence ID" value="MDC3421231.1"/>
    <property type="molecule type" value="Genomic_DNA"/>
</dbReference>
<evidence type="ECO:0000256" key="1">
    <source>
        <dbReference type="ARBA" id="ARBA00001974"/>
    </source>
</evidence>
<keyword evidence="4" id="KW-0274">FAD</keyword>
<name>A0A9X3WPK1_9BACI</name>
<proteinExistence type="predicted"/>
<keyword evidence="5" id="KW-0560">Oxidoreductase</keyword>
<dbReference type="PROSITE" id="PS00573">
    <property type="entry name" value="PYRIDINE_REDOX_2"/>
    <property type="match status" value="1"/>
</dbReference>
<evidence type="ECO:0000256" key="6">
    <source>
        <dbReference type="ARBA" id="ARBA00023157"/>
    </source>
</evidence>
<organism evidence="9 10">
    <name type="scientific">Aquibacillus koreensis</name>
    <dbReference type="NCBI Taxonomy" id="279446"/>
    <lineage>
        <taxon>Bacteria</taxon>
        <taxon>Bacillati</taxon>
        <taxon>Bacillota</taxon>
        <taxon>Bacilli</taxon>
        <taxon>Bacillales</taxon>
        <taxon>Bacillaceae</taxon>
        <taxon>Aquibacillus</taxon>
    </lineage>
</organism>
<evidence type="ECO:0000256" key="3">
    <source>
        <dbReference type="ARBA" id="ARBA00022630"/>
    </source>
</evidence>
<comment type="caution">
    <text evidence="9">The sequence shown here is derived from an EMBL/GenBank/DDBJ whole genome shotgun (WGS) entry which is preliminary data.</text>
</comment>
<evidence type="ECO:0000256" key="5">
    <source>
        <dbReference type="ARBA" id="ARBA00023002"/>
    </source>
</evidence>
<keyword evidence="6" id="KW-1015">Disulfide bond</keyword>
<comment type="cofactor">
    <cofactor evidence="1">
        <name>FAD</name>
        <dbReference type="ChEBI" id="CHEBI:57692"/>
    </cofactor>
</comment>
<keyword evidence="10" id="KW-1185">Reference proteome</keyword>
<sequence length="301" mass="33439">MVNNYDCIIIGGGIAGIQAAIQLGRYRHRVLVIDETDMGRSNLCRCYHNIIGWPDGVSGQLLRDIGSQQAKDLGVDFANEKVHTVDKQGQSFEVRTQVTDYLAKRILFATGVKDRLPLYEQIYPCLGKSIYICPDCDGYEIANKNTIVLGSGDVGANMALTLRYWSDALTYINHEQKPVKAKLLTELEEKGIHYLNEPVKEVRTEKEQIHGVQLQSGKMIETNHAFVAFGGNQVNSELAESLGVKLHDNKHILVNPRTQMTNVEHVWAAGDVVAHSEQVTIAMGDGMQAAIWMHKTLMGHA</sequence>
<dbReference type="Proteomes" id="UP001145072">
    <property type="component" value="Unassembled WGS sequence"/>
</dbReference>
<evidence type="ECO:0000313" key="9">
    <source>
        <dbReference type="EMBL" id="MDC3421231.1"/>
    </source>
</evidence>
<gene>
    <name evidence="9" type="ORF">NC661_12700</name>
</gene>
<protein>
    <submittedName>
        <fullName evidence="9">NAD(P)/FAD-dependent oxidoreductase</fullName>
    </submittedName>
</protein>
<dbReference type="InterPro" id="IPR023753">
    <property type="entry name" value="FAD/NAD-binding_dom"/>
</dbReference>
<dbReference type="InterPro" id="IPR036188">
    <property type="entry name" value="FAD/NAD-bd_sf"/>
</dbReference>
<keyword evidence="7" id="KW-0676">Redox-active center</keyword>
<dbReference type="Gene3D" id="3.50.50.60">
    <property type="entry name" value="FAD/NAD(P)-binding domain"/>
    <property type="match status" value="2"/>
</dbReference>
<evidence type="ECO:0000256" key="2">
    <source>
        <dbReference type="ARBA" id="ARBA00011738"/>
    </source>
</evidence>
<feature type="domain" description="FAD/NAD(P)-binding" evidence="8">
    <location>
        <begin position="5"/>
        <end position="286"/>
    </location>
</feature>
<dbReference type="Pfam" id="PF07992">
    <property type="entry name" value="Pyr_redox_2"/>
    <property type="match status" value="1"/>
</dbReference>
<comment type="subunit">
    <text evidence="2">Homodimer.</text>
</comment>
<keyword evidence="3" id="KW-0285">Flavoprotein</keyword>